<dbReference type="InterPro" id="IPR036097">
    <property type="entry name" value="HisK_dim/P_sf"/>
</dbReference>
<dbReference type="PROSITE" id="PS50109">
    <property type="entry name" value="HIS_KIN"/>
    <property type="match status" value="1"/>
</dbReference>
<feature type="domain" description="Response regulatory" evidence="6">
    <location>
        <begin position="19"/>
        <end position="130"/>
    </location>
</feature>
<dbReference type="InterPro" id="IPR036890">
    <property type="entry name" value="HATPase_C_sf"/>
</dbReference>
<dbReference type="EC" id="2.7.13.3" evidence="2"/>
<dbReference type="SUPFAM" id="SSF55874">
    <property type="entry name" value="ATPase domain of HSP90 chaperone/DNA topoisomerase II/histidine kinase"/>
    <property type="match status" value="1"/>
</dbReference>
<dbReference type="Gene3D" id="1.10.287.130">
    <property type="match status" value="1"/>
</dbReference>
<dbReference type="GO" id="GO:0004673">
    <property type="term" value="F:protein histidine kinase activity"/>
    <property type="evidence" value="ECO:0007669"/>
    <property type="project" value="UniProtKB-EC"/>
</dbReference>
<evidence type="ECO:0000256" key="1">
    <source>
        <dbReference type="ARBA" id="ARBA00000085"/>
    </source>
</evidence>
<dbReference type="InterPro" id="IPR003661">
    <property type="entry name" value="HisK_dim/P_dom"/>
</dbReference>
<dbReference type="SMART" id="SM00388">
    <property type="entry name" value="HisKA"/>
    <property type="match status" value="1"/>
</dbReference>
<dbReference type="Pfam" id="PF02518">
    <property type="entry name" value="HATPase_c"/>
    <property type="match status" value="1"/>
</dbReference>
<dbReference type="PANTHER" id="PTHR43547:SF2">
    <property type="entry name" value="HYBRID SIGNAL TRANSDUCTION HISTIDINE KINASE C"/>
    <property type="match status" value="1"/>
</dbReference>
<proteinExistence type="predicted"/>
<evidence type="ECO:0000256" key="4">
    <source>
        <dbReference type="PROSITE-ProRule" id="PRU00169"/>
    </source>
</evidence>
<evidence type="ECO:0000313" key="7">
    <source>
        <dbReference type="EMBL" id="CAL1239595.1"/>
    </source>
</evidence>
<dbReference type="Gene3D" id="3.40.50.2300">
    <property type="match status" value="1"/>
</dbReference>
<dbReference type="PANTHER" id="PTHR43547">
    <property type="entry name" value="TWO-COMPONENT HISTIDINE KINASE"/>
    <property type="match status" value="1"/>
</dbReference>
<dbReference type="SMART" id="SM00387">
    <property type="entry name" value="HATPase_c"/>
    <property type="match status" value="1"/>
</dbReference>
<protein>
    <recommendedName>
        <fullName evidence="2">histidine kinase</fullName>
        <ecNumber evidence="2">2.7.13.3</ecNumber>
    </recommendedName>
</protein>
<dbReference type="InterPro" id="IPR004358">
    <property type="entry name" value="Sig_transdc_His_kin-like_C"/>
</dbReference>
<dbReference type="RefSeq" id="WP_348759138.1">
    <property type="nucleotide sequence ID" value="NZ_OZ026884.1"/>
</dbReference>
<evidence type="ECO:0000256" key="2">
    <source>
        <dbReference type="ARBA" id="ARBA00012438"/>
    </source>
</evidence>
<keyword evidence="3" id="KW-0597">Phosphoprotein</keyword>
<evidence type="ECO:0000259" key="6">
    <source>
        <dbReference type="PROSITE" id="PS50110"/>
    </source>
</evidence>
<keyword evidence="7" id="KW-0418">Kinase</keyword>
<dbReference type="Proteomes" id="UP001497493">
    <property type="component" value="Chromosome"/>
</dbReference>
<keyword evidence="8" id="KW-1185">Reference proteome</keyword>
<sequence length="401" mass="43061">MKETEAKAAAPRRPGNAEWVVLVAPDPEGRGRQAQALREAGLTVLEAADGAAAQRLIRAVGPVLALVEARLPDQGGGELCRRLKADPATAAVFLLLLSARRDQAEAVRADGWLGPLATPEEVAQHARLLVRLAQAEARVGEMERRFGAALASAEAAARARDTAMREADRLKVDLIAMLSHELRNPLAPIRNAVAVLRSLNLAEPRLQRVGDIIERQVRQLSSLLDGLLDLSRITRGRVVLSRQPLDLAPIVERAVETSWPWMVERRQVLTVTLPPTPVRLVGDAPRLTQVLVNLLANAAQYTPPGGHIWLTVEVGAGHVELRVRDTGVGISAELLPHVFDSFIQGPRSLDRAQGGLGIGLSVVKQLVELHGGTVAAHSDGRERGSEFIVRLPSGQAARPAG</sequence>
<comment type="caution">
    <text evidence="4">Lacks conserved residue(s) required for the propagation of feature annotation.</text>
</comment>
<dbReference type="InterPro" id="IPR005467">
    <property type="entry name" value="His_kinase_dom"/>
</dbReference>
<dbReference type="Pfam" id="PF00512">
    <property type="entry name" value="HisKA"/>
    <property type="match status" value="1"/>
</dbReference>
<comment type="catalytic activity">
    <reaction evidence="1">
        <text>ATP + protein L-histidine = ADP + protein N-phospho-L-histidine.</text>
        <dbReference type="EC" id="2.7.13.3"/>
    </reaction>
</comment>
<dbReference type="SUPFAM" id="SSF47384">
    <property type="entry name" value="Homodimeric domain of signal transducing histidine kinase"/>
    <property type="match status" value="1"/>
</dbReference>
<gene>
    <name evidence="7" type="ORF">MECH1_V1_0819</name>
</gene>
<dbReference type="InterPro" id="IPR001789">
    <property type="entry name" value="Sig_transdc_resp-reg_receiver"/>
</dbReference>
<dbReference type="PRINTS" id="PR00344">
    <property type="entry name" value="BCTRLSENSOR"/>
</dbReference>
<evidence type="ECO:0000256" key="3">
    <source>
        <dbReference type="ARBA" id="ARBA00022553"/>
    </source>
</evidence>
<dbReference type="PROSITE" id="PS50110">
    <property type="entry name" value="RESPONSE_REGULATORY"/>
    <property type="match status" value="1"/>
</dbReference>
<accession>A0ABP1C5S2</accession>
<organism evidence="7 8">
    <name type="scientific">Candidatus Methylocalor cossyra</name>
    <dbReference type="NCBI Taxonomy" id="3108543"/>
    <lineage>
        <taxon>Bacteria</taxon>
        <taxon>Pseudomonadati</taxon>
        <taxon>Pseudomonadota</taxon>
        <taxon>Gammaproteobacteria</taxon>
        <taxon>Methylococcales</taxon>
        <taxon>Methylococcaceae</taxon>
        <taxon>Candidatus Methylocalor</taxon>
    </lineage>
</organism>
<dbReference type="EMBL" id="OZ026884">
    <property type="protein sequence ID" value="CAL1239595.1"/>
    <property type="molecule type" value="Genomic_DNA"/>
</dbReference>
<evidence type="ECO:0000259" key="5">
    <source>
        <dbReference type="PROSITE" id="PS50109"/>
    </source>
</evidence>
<evidence type="ECO:0000313" key="8">
    <source>
        <dbReference type="Proteomes" id="UP001497493"/>
    </source>
</evidence>
<keyword evidence="7" id="KW-0808">Transferase</keyword>
<dbReference type="InterPro" id="IPR003594">
    <property type="entry name" value="HATPase_dom"/>
</dbReference>
<reference evidence="7 8" key="1">
    <citation type="submission" date="2024-04" db="EMBL/GenBank/DDBJ databases">
        <authorList>
            <person name="Cremers G."/>
        </authorList>
    </citation>
    <scope>NUCLEOTIDE SEQUENCE [LARGE SCALE GENOMIC DNA]</scope>
    <source>
        <strain evidence="7">MeCH1-AG</strain>
    </source>
</reference>
<feature type="domain" description="Histidine kinase" evidence="5">
    <location>
        <begin position="177"/>
        <end position="395"/>
    </location>
</feature>
<dbReference type="SUPFAM" id="SSF52172">
    <property type="entry name" value="CheY-like"/>
    <property type="match status" value="1"/>
</dbReference>
<dbReference type="InterPro" id="IPR011006">
    <property type="entry name" value="CheY-like_superfamily"/>
</dbReference>
<dbReference type="CDD" id="cd00082">
    <property type="entry name" value="HisKA"/>
    <property type="match status" value="1"/>
</dbReference>
<dbReference type="Gene3D" id="3.30.565.10">
    <property type="entry name" value="Histidine kinase-like ATPase, C-terminal domain"/>
    <property type="match status" value="1"/>
</dbReference>
<name>A0ABP1C5S2_9GAMM</name>